<dbReference type="AlphaFoldDB" id="A0A4R2RL31"/>
<evidence type="ECO:0000313" key="3">
    <source>
        <dbReference type="EMBL" id="TCP60431.1"/>
    </source>
</evidence>
<gene>
    <name evidence="3" type="ORF">EDD73_13813</name>
</gene>
<keyword evidence="4" id="KW-1185">Reference proteome</keyword>
<dbReference type="PANTHER" id="PTHR35579">
    <property type="entry name" value="CRISPR SYSTEM CMS ENDORIBONUCLEASE CSM3"/>
    <property type="match status" value="1"/>
</dbReference>
<dbReference type="RefSeq" id="WP_131920821.1">
    <property type="nucleotide sequence ID" value="NZ_JAOQNU010000038.1"/>
</dbReference>
<protein>
    <submittedName>
        <fullName evidence="3">CRISPR/Cas system CSM-associated protein Csm3 (Group 7 of RAMP superfamily)</fullName>
    </submittedName>
</protein>
<dbReference type="EMBL" id="SLXT01000038">
    <property type="protein sequence ID" value="TCP60431.1"/>
    <property type="molecule type" value="Genomic_DNA"/>
</dbReference>
<feature type="domain" description="CRISPR type III-associated protein" evidence="2">
    <location>
        <begin position="19"/>
        <end position="218"/>
    </location>
</feature>
<evidence type="ECO:0000256" key="1">
    <source>
        <dbReference type="ARBA" id="ARBA00023118"/>
    </source>
</evidence>
<dbReference type="InterPro" id="IPR005537">
    <property type="entry name" value="RAMP_III_fam"/>
</dbReference>
<evidence type="ECO:0000259" key="2">
    <source>
        <dbReference type="Pfam" id="PF03787"/>
    </source>
</evidence>
<dbReference type="Proteomes" id="UP000294813">
    <property type="component" value="Unassembled WGS sequence"/>
</dbReference>
<name>A0A4R2RL31_9FIRM</name>
<sequence>MMMASHKKLQQRIEWILKLNVKTPLGIGGSRENSGNIAENHEEETKNGWVPLKTANKEWFIIPGASLRGVLSSHIYKTLRILLEVNKLTEQDDCLKNQYELSIDKIVNGLFGYVSKEDSKENYSGSKKVAYKGNLWIGDVKIKSENSCLKLITPIDRISHKALPITLETIKPDTSFEIKMVIENSTALQLALLSIIFRDLEKEQIAMGLGTSRGMGIVQLKDISASIMMIGKSKEFITADGISLPLSSEWIKNNDFDLGINRYKLQGSAHLRTWLQKTIPSLKEWKENHS</sequence>
<proteinExistence type="predicted"/>
<evidence type="ECO:0000313" key="4">
    <source>
        <dbReference type="Proteomes" id="UP000294813"/>
    </source>
</evidence>
<keyword evidence="1" id="KW-0051">Antiviral defense</keyword>
<reference evidence="3 4" key="1">
    <citation type="submission" date="2019-03" db="EMBL/GenBank/DDBJ databases">
        <title>Genomic Encyclopedia of Type Strains, Phase IV (KMG-IV): sequencing the most valuable type-strain genomes for metagenomic binning, comparative biology and taxonomic classification.</title>
        <authorList>
            <person name="Goeker M."/>
        </authorList>
    </citation>
    <scope>NUCLEOTIDE SEQUENCE [LARGE SCALE GENOMIC DNA]</scope>
    <source>
        <strain evidence="3 4">DSM 11170</strain>
    </source>
</reference>
<comment type="caution">
    <text evidence="3">The sequence shown here is derived from an EMBL/GenBank/DDBJ whole genome shotgun (WGS) entry which is preliminary data.</text>
</comment>
<organism evidence="3 4">
    <name type="scientific">Heliophilum fasciatum</name>
    <dbReference type="NCBI Taxonomy" id="35700"/>
    <lineage>
        <taxon>Bacteria</taxon>
        <taxon>Bacillati</taxon>
        <taxon>Bacillota</taxon>
        <taxon>Clostridia</taxon>
        <taxon>Eubacteriales</taxon>
        <taxon>Heliobacteriaceae</taxon>
        <taxon>Heliophilum</taxon>
    </lineage>
</organism>
<dbReference type="GO" id="GO:0051607">
    <property type="term" value="P:defense response to virus"/>
    <property type="evidence" value="ECO:0007669"/>
    <property type="project" value="UniProtKB-KW"/>
</dbReference>
<accession>A0A4R2RL31</accession>
<dbReference type="Pfam" id="PF03787">
    <property type="entry name" value="RAMPs"/>
    <property type="match status" value="1"/>
</dbReference>
<dbReference type="InterPro" id="IPR052216">
    <property type="entry name" value="CRISPR_Csm3_endoribonuclease"/>
</dbReference>
<dbReference type="PANTHER" id="PTHR35579:SF3">
    <property type="entry name" value="CRISPR SYSTEM CMS ENDORIBONUCLEASE CSM3"/>
    <property type="match status" value="1"/>
</dbReference>